<organism evidence="1 2">
    <name type="scientific">Pseudoneurospora amorphoporcata</name>
    <dbReference type="NCBI Taxonomy" id="241081"/>
    <lineage>
        <taxon>Eukaryota</taxon>
        <taxon>Fungi</taxon>
        <taxon>Dikarya</taxon>
        <taxon>Ascomycota</taxon>
        <taxon>Pezizomycotina</taxon>
        <taxon>Sordariomycetes</taxon>
        <taxon>Sordariomycetidae</taxon>
        <taxon>Sordariales</taxon>
        <taxon>Sordariaceae</taxon>
        <taxon>Pseudoneurospora</taxon>
    </lineage>
</organism>
<reference evidence="1" key="1">
    <citation type="journal article" date="2023" name="Mol. Phylogenet. Evol.">
        <title>Genome-scale phylogeny and comparative genomics of the fungal order Sordariales.</title>
        <authorList>
            <person name="Hensen N."/>
            <person name="Bonometti L."/>
            <person name="Westerberg I."/>
            <person name="Brannstrom I.O."/>
            <person name="Guillou S."/>
            <person name="Cros-Aarteil S."/>
            <person name="Calhoun S."/>
            <person name="Haridas S."/>
            <person name="Kuo A."/>
            <person name="Mondo S."/>
            <person name="Pangilinan J."/>
            <person name="Riley R."/>
            <person name="LaButti K."/>
            <person name="Andreopoulos B."/>
            <person name="Lipzen A."/>
            <person name="Chen C."/>
            <person name="Yan M."/>
            <person name="Daum C."/>
            <person name="Ng V."/>
            <person name="Clum A."/>
            <person name="Steindorff A."/>
            <person name="Ohm R.A."/>
            <person name="Martin F."/>
            <person name="Silar P."/>
            <person name="Natvig D.O."/>
            <person name="Lalanne C."/>
            <person name="Gautier V."/>
            <person name="Ament-Velasquez S.L."/>
            <person name="Kruys A."/>
            <person name="Hutchinson M.I."/>
            <person name="Powell A.J."/>
            <person name="Barry K."/>
            <person name="Miller A.N."/>
            <person name="Grigoriev I.V."/>
            <person name="Debuchy R."/>
            <person name="Gladieux P."/>
            <person name="Hiltunen Thoren M."/>
            <person name="Johannesson H."/>
        </authorList>
    </citation>
    <scope>NUCLEOTIDE SEQUENCE</scope>
    <source>
        <strain evidence="1">CBS 626.80</strain>
    </source>
</reference>
<dbReference type="Proteomes" id="UP001303222">
    <property type="component" value="Unassembled WGS sequence"/>
</dbReference>
<evidence type="ECO:0000313" key="1">
    <source>
        <dbReference type="EMBL" id="KAK3952937.1"/>
    </source>
</evidence>
<name>A0AAN6SG09_9PEZI</name>
<dbReference type="AlphaFoldDB" id="A0AAN6SG09"/>
<keyword evidence="2" id="KW-1185">Reference proteome</keyword>
<evidence type="ECO:0000313" key="2">
    <source>
        <dbReference type="Proteomes" id="UP001303222"/>
    </source>
</evidence>
<dbReference type="EMBL" id="MU859114">
    <property type="protein sequence ID" value="KAK3952937.1"/>
    <property type="molecule type" value="Genomic_DNA"/>
</dbReference>
<proteinExistence type="predicted"/>
<sequence length="203" mass="22586">MRTPVSRRQPVTHRRHFGLGVVLMFGYPGVARGEKLHHTGQCNCITSSFFTHTFFRSLVNERTLATGTPMSTRFTSRTPLGRGDDMAVSSEPNYCRLPAPNHSDWVNWSQCPMGQGCSQRGRDLSEQACPGSCSSLLGEWTEDVARSLHRSWAALHPCDHALCRAERYSSGYGRGCRGGTLHPLHYSFFSCLTFHTSPSAFVC</sequence>
<accession>A0AAN6SG09</accession>
<reference evidence="1" key="2">
    <citation type="submission" date="2023-06" db="EMBL/GenBank/DDBJ databases">
        <authorList>
            <consortium name="Lawrence Berkeley National Laboratory"/>
            <person name="Mondo S.J."/>
            <person name="Hensen N."/>
            <person name="Bonometti L."/>
            <person name="Westerberg I."/>
            <person name="Brannstrom I.O."/>
            <person name="Guillou S."/>
            <person name="Cros-Aarteil S."/>
            <person name="Calhoun S."/>
            <person name="Haridas S."/>
            <person name="Kuo A."/>
            <person name="Pangilinan J."/>
            <person name="Riley R."/>
            <person name="Labutti K."/>
            <person name="Andreopoulos B."/>
            <person name="Lipzen A."/>
            <person name="Chen C."/>
            <person name="Yanf M."/>
            <person name="Daum C."/>
            <person name="Ng V."/>
            <person name="Clum A."/>
            <person name="Steindorff A."/>
            <person name="Ohm R."/>
            <person name="Martin F."/>
            <person name="Silar P."/>
            <person name="Natvig D."/>
            <person name="Lalanne C."/>
            <person name="Gautier V."/>
            <person name="Ament-Velasquez S.L."/>
            <person name="Kruys A."/>
            <person name="Hutchinson M.I."/>
            <person name="Powell A.J."/>
            <person name="Barry K."/>
            <person name="Miller A.N."/>
            <person name="Grigoriev I.V."/>
            <person name="Debuchy R."/>
            <person name="Gladieux P."/>
            <person name="Thoren M.H."/>
            <person name="Johannesson H."/>
        </authorList>
    </citation>
    <scope>NUCLEOTIDE SEQUENCE</scope>
    <source>
        <strain evidence="1">CBS 626.80</strain>
    </source>
</reference>
<gene>
    <name evidence="1" type="ORF">QBC32DRAFT_130858</name>
</gene>
<protein>
    <submittedName>
        <fullName evidence="1">Uncharacterized protein</fullName>
    </submittedName>
</protein>
<comment type="caution">
    <text evidence="1">The sequence shown here is derived from an EMBL/GenBank/DDBJ whole genome shotgun (WGS) entry which is preliminary data.</text>
</comment>